<reference evidence="2" key="1">
    <citation type="submission" date="2020-10" db="EMBL/GenBank/DDBJ databases">
        <authorList>
            <person name="Gilroy R."/>
        </authorList>
    </citation>
    <scope>NUCLEOTIDE SEQUENCE</scope>
    <source>
        <strain evidence="2">18911</strain>
    </source>
</reference>
<comment type="caution">
    <text evidence="2">The sequence shown here is derived from an EMBL/GenBank/DDBJ whole genome shotgun (WGS) entry which is preliminary data.</text>
</comment>
<keyword evidence="1" id="KW-1133">Transmembrane helix</keyword>
<keyword evidence="1" id="KW-0812">Transmembrane</keyword>
<accession>A0A9D1SIB0</accession>
<organism evidence="2 3">
    <name type="scientific">Candidatus Stercoripulliclostridium merdigallinarum</name>
    <dbReference type="NCBI Taxonomy" id="2840951"/>
    <lineage>
        <taxon>Bacteria</taxon>
        <taxon>Bacillati</taxon>
        <taxon>Bacillota</taxon>
        <taxon>Clostridia</taxon>
        <taxon>Eubacteriales</taxon>
        <taxon>Candidatus Stercoripulliclostridium</taxon>
    </lineage>
</organism>
<proteinExistence type="predicted"/>
<reference evidence="2" key="2">
    <citation type="journal article" date="2021" name="PeerJ">
        <title>Extensive microbial diversity within the chicken gut microbiome revealed by metagenomics and culture.</title>
        <authorList>
            <person name="Gilroy R."/>
            <person name="Ravi A."/>
            <person name="Getino M."/>
            <person name="Pursley I."/>
            <person name="Horton D.L."/>
            <person name="Alikhan N.F."/>
            <person name="Baker D."/>
            <person name="Gharbi K."/>
            <person name="Hall N."/>
            <person name="Watson M."/>
            <person name="Adriaenssens E.M."/>
            <person name="Foster-Nyarko E."/>
            <person name="Jarju S."/>
            <person name="Secka A."/>
            <person name="Antonio M."/>
            <person name="Oren A."/>
            <person name="Chaudhuri R.R."/>
            <person name="La Ragione R."/>
            <person name="Hildebrand F."/>
            <person name="Pallen M.J."/>
        </authorList>
    </citation>
    <scope>NUCLEOTIDE SEQUENCE</scope>
    <source>
        <strain evidence="2">18911</strain>
    </source>
</reference>
<dbReference type="AlphaFoldDB" id="A0A9D1SIB0"/>
<sequence length="339" mass="37912">MAKRLRTAIVALVLIVVVLVVITAVYNFLNYDVPDRESPDAPAYFDPTFGEDDPRLDLEVPAADASDAEKIAFVVELYNIACENYKQAEKAAFQVQYMTNMQIGGGNMPIPGTRYSVKDGDKKYYLDFCVPSQEIIDAVVGLAAEPATSHYAEAQYTDSTMDYVISRKVYEDCGGEGVGAGPLYLEDGSISVDWTPAVETQLPKTVYAAYQEGDFRHTDHDVSVDTIIPGSVTIEYNEEFGYYICDFKLDPNKVPEALLAKLRADSGFANARYTDLQESMTIWDSGYFRNYHAIDTWDAGSSFIASVLDFDTTYYFNTVEDADKFDIANYQYMAEMCHK</sequence>
<feature type="transmembrane region" description="Helical" evidence="1">
    <location>
        <begin position="7"/>
        <end position="29"/>
    </location>
</feature>
<keyword evidence="1" id="KW-0472">Membrane</keyword>
<dbReference type="EMBL" id="DVNF01000187">
    <property type="protein sequence ID" value="HIU61010.1"/>
    <property type="molecule type" value="Genomic_DNA"/>
</dbReference>
<name>A0A9D1SIB0_9FIRM</name>
<evidence type="ECO:0000256" key="1">
    <source>
        <dbReference type="SAM" id="Phobius"/>
    </source>
</evidence>
<evidence type="ECO:0000313" key="3">
    <source>
        <dbReference type="Proteomes" id="UP000824094"/>
    </source>
</evidence>
<gene>
    <name evidence="2" type="ORF">IAB05_06430</name>
</gene>
<evidence type="ECO:0000313" key="2">
    <source>
        <dbReference type="EMBL" id="HIU61010.1"/>
    </source>
</evidence>
<dbReference type="Proteomes" id="UP000824094">
    <property type="component" value="Unassembled WGS sequence"/>
</dbReference>
<protein>
    <submittedName>
        <fullName evidence="2">Uncharacterized protein</fullName>
    </submittedName>
</protein>